<dbReference type="EMBL" id="CP024969">
    <property type="protein sequence ID" value="ATZ21307.1"/>
    <property type="molecule type" value="Genomic_DNA"/>
</dbReference>
<gene>
    <name evidence="6" type="primary">oppF</name>
    <name evidence="6" type="ORF">MTABA_v1c01030</name>
</gene>
<dbReference type="RefSeq" id="WP_100679274.1">
    <property type="nucleotide sequence ID" value="NZ_CP024969.1"/>
</dbReference>
<comment type="similarity">
    <text evidence="1">Belongs to the ABC transporter superfamily.</text>
</comment>
<dbReference type="InterPro" id="IPR017871">
    <property type="entry name" value="ABC_transporter-like_CS"/>
</dbReference>
<dbReference type="InterPro" id="IPR013563">
    <property type="entry name" value="Oligopep_ABC_C"/>
</dbReference>
<accession>A0A2K8P3H5</accession>
<keyword evidence="2" id="KW-0813">Transport</keyword>
<evidence type="ECO:0000256" key="1">
    <source>
        <dbReference type="ARBA" id="ARBA00005417"/>
    </source>
</evidence>
<dbReference type="SUPFAM" id="SSF52540">
    <property type="entry name" value="P-loop containing nucleoside triphosphate hydrolases"/>
    <property type="match status" value="2"/>
</dbReference>
<reference evidence="6 7" key="1">
    <citation type="submission" date="2017-11" db="EMBL/GenBank/DDBJ databases">
        <title>Genome sequence of Mesoplasma tabanidae BARC 857 (ATCC 49584).</title>
        <authorList>
            <person name="Lo W.-S."/>
            <person name="Kuo C.-H."/>
        </authorList>
    </citation>
    <scope>NUCLEOTIDE SEQUENCE [LARGE SCALE GENOMIC DNA]</scope>
    <source>
        <strain evidence="6 7">BARC 857</strain>
    </source>
</reference>
<keyword evidence="3" id="KW-0547">Nucleotide-binding</keyword>
<dbReference type="OrthoDB" id="9779287at2"/>
<keyword evidence="7" id="KW-1185">Reference proteome</keyword>
<dbReference type="GO" id="GO:0005524">
    <property type="term" value="F:ATP binding"/>
    <property type="evidence" value="ECO:0007669"/>
    <property type="project" value="UniProtKB-KW"/>
</dbReference>
<evidence type="ECO:0000256" key="2">
    <source>
        <dbReference type="ARBA" id="ARBA00022448"/>
    </source>
</evidence>
<evidence type="ECO:0000256" key="3">
    <source>
        <dbReference type="ARBA" id="ARBA00022741"/>
    </source>
</evidence>
<dbReference type="InterPro" id="IPR003439">
    <property type="entry name" value="ABC_transporter-like_ATP-bd"/>
</dbReference>
<evidence type="ECO:0000313" key="7">
    <source>
        <dbReference type="Proteomes" id="UP000232223"/>
    </source>
</evidence>
<evidence type="ECO:0000313" key="6">
    <source>
        <dbReference type="EMBL" id="ATZ21307.1"/>
    </source>
</evidence>
<dbReference type="KEGG" id="mtab:MTABA_v1c01030"/>
<dbReference type="GO" id="GO:0055085">
    <property type="term" value="P:transmembrane transport"/>
    <property type="evidence" value="ECO:0007669"/>
    <property type="project" value="UniProtKB-ARBA"/>
</dbReference>
<dbReference type="Proteomes" id="UP000232223">
    <property type="component" value="Chromosome"/>
</dbReference>
<dbReference type="AlphaFoldDB" id="A0A2K8P3H5"/>
<dbReference type="SMART" id="SM00382">
    <property type="entry name" value="AAA"/>
    <property type="match status" value="1"/>
</dbReference>
<organism evidence="6 7">
    <name type="scientific">Mesoplasma tabanidae</name>
    <dbReference type="NCBI Taxonomy" id="219745"/>
    <lineage>
        <taxon>Bacteria</taxon>
        <taxon>Bacillati</taxon>
        <taxon>Mycoplasmatota</taxon>
        <taxon>Mollicutes</taxon>
        <taxon>Entomoplasmatales</taxon>
        <taxon>Entomoplasmataceae</taxon>
        <taxon>Mesoplasma</taxon>
    </lineage>
</organism>
<dbReference type="PROSITE" id="PS00211">
    <property type="entry name" value="ABC_TRANSPORTER_1"/>
    <property type="match status" value="1"/>
</dbReference>
<dbReference type="InterPro" id="IPR050319">
    <property type="entry name" value="ABC_transp_ATP-bind"/>
</dbReference>
<dbReference type="GO" id="GO:0015833">
    <property type="term" value="P:peptide transport"/>
    <property type="evidence" value="ECO:0007669"/>
    <property type="project" value="InterPro"/>
</dbReference>
<name>A0A2K8P3H5_9MOLU</name>
<dbReference type="PANTHER" id="PTHR43776:SF7">
    <property type="entry name" value="D,D-DIPEPTIDE TRANSPORT ATP-BINDING PROTEIN DDPF-RELATED"/>
    <property type="match status" value="1"/>
</dbReference>
<sequence>MAKDSIIKVRDLLIEYGHGKNKVSAVKEVSFDIHKGETFGLVGESGSGKSTIGKALMGIEPINDGTVYFQDTLAFGKTPNLIKMNEKMEHHIKVMKLNQTAITKALEIYSEDYKRVYFKYIEGKYYDLKSKETVEYSDNKIRKIEEGLDLKDHKLVSKSKDPKLKLVEDAVKEIIKRILKLYKLQDKSLAFLKMLKEDGIINPELLKKVNELHSRTNKLTIKIRKSESKMYLTIQEIEKVRNDVRNGKYKSVKRFFFELGKLLEVLIAEHKLVSPMISDLKQAQKLSSAIVSNGSDKKEWLKWIDEKIATVDDESKIAELELIKELMSFENIQKTLEKSPKYTLPTASERHELKKQMQMIFQDPASSLNDRMPVEEIIAEGLDNFPELYKNEQTAQTYIDWFNFNNPDKAGKITLNNIRYSKVKQFLILQLLTTVGMLPEHLSRYPHEFSGGQRQRIGIARALVMKPSFVVCDEPISALDVSIRAQVINLLAKFQFEFDLTYIFIAHDLSVVRFIANRIAVIYRGDIVELADADELFNNPLHPYTKSLLSAVPLPDPDLEKKKKSIKYKPEEQHFDYITDSPKWREVQKGHFILANEREVAEIKSDKRKSKKIEKGA</sequence>
<feature type="domain" description="ABC transporter" evidence="5">
    <location>
        <begin position="7"/>
        <end position="549"/>
    </location>
</feature>
<dbReference type="CDD" id="cd03257">
    <property type="entry name" value="ABC_NikE_OppD_transporters"/>
    <property type="match status" value="1"/>
</dbReference>
<dbReference type="InterPro" id="IPR003593">
    <property type="entry name" value="AAA+_ATPase"/>
</dbReference>
<evidence type="ECO:0000259" key="5">
    <source>
        <dbReference type="PROSITE" id="PS50893"/>
    </source>
</evidence>
<dbReference type="Pfam" id="PF00005">
    <property type="entry name" value="ABC_tran"/>
    <property type="match status" value="2"/>
</dbReference>
<evidence type="ECO:0000256" key="4">
    <source>
        <dbReference type="ARBA" id="ARBA00022840"/>
    </source>
</evidence>
<dbReference type="PANTHER" id="PTHR43776">
    <property type="entry name" value="TRANSPORT ATP-BINDING PROTEIN"/>
    <property type="match status" value="1"/>
</dbReference>
<proteinExistence type="inferred from homology"/>
<dbReference type="InterPro" id="IPR027417">
    <property type="entry name" value="P-loop_NTPase"/>
</dbReference>
<dbReference type="Gene3D" id="3.40.50.300">
    <property type="entry name" value="P-loop containing nucleotide triphosphate hydrolases"/>
    <property type="match status" value="2"/>
</dbReference>
<keyword evidence="4 6" id="KW-0067">ATP-binding</keyword>
<dbReference type="GO" id="GO:0016887">
    <property type="term" value="F:ATP hydrolysis activity"/>
    <property type="evidence" value="ECO:0007669"/>
    <property type="project" value="InterPro"/>
</dbReference>
<dbReference type="Pfam" id="PF08352">
    <property type="entry name" value="oligo_HPY"/>
    <property type="match status" value="1"/>
</dbReference>
<dbReference type="PROSITE" id="PS50893">
    <property type="entry name" value="ABC_TRANSPORTER_2"/>
    <property type="match status" value="1"/>
</dbReference>
<protein>
    <submittedName>
        <fullName evidence="6">Oligopeptide ABC transporter ATP-binding protein</fullName>
    </submittedName>
</protein>